<sequence>MRFNEDSWIRARHTSKVGACRILTLSSFELASWATSSGHRLGTFCMPSYMDIYDGRRENGDPDEEHATPGGETGETRLQPEQKPSMATLPGRRLCPEYSVPAQSRRSTTCRRRSRELGSDCAEEH</sequence>
<accession>A0ACB7THZ3</accession>
<keyword evidence="2" id="KW-1185">Reference proteome</keyword>
<organism evidence="1 2">
    <name type="scientific">Hyalomma asiaticum</name>
    <name type="common">Tick</name>
    <dbReference type="NCBI Taxonomy" id="266040"/>
    <lineage>
        <taxon>Eukaryota</taxon>
        <taxon>Metazoa</taxon>
        <taxon>Ecdysozoa</taxon>
        <taxon>Arthropoda</taxon>
        <taxon>Chelicerata</taxon>
        <taxon>Arachnida</taxon>
        <taxon>Acari</taxon>
        <taxon>Parasitiformes</taxon>
        <taxon>Ixodida</taxon>
        <taxon>Ixodoidea</taxon>
        <taxon>Ixodidae</taxon>
        <taxon>Hyalomminae</taxon>
        <taxon>Hyalomma</taxon>
    </lineage>
</organism>
<gene>
    <name evidence="1" type="ORF">HPB50_015366</name>
</gene>
<evidence type="ECO:0000313" key="2">
    <source>
        <dbReference type="Proteomes" id="UP000821845"/>
    </source>
</evidence>
<dbReference type="EMBL" id="CM023481">
    <property type="protein sequence ID" value="KAH6946801.1"/>
    <property type="molecule type" value="Genomic_DNA"/>
</dbReference>
<comment type="caution">
    <text evidence="1">The sequence shown here is derived from an EMBL/GenBank/DDBJ whole genome shotgun (WGS) entry which is preliminary data.</text>
</comment>
<evidence type="ECO:0000313" key="1">
    <source>
        <dbReference type="EMBL" id="KAH6946801.1"/>
    </source>
</evidence>
<dbReference type="Proteomes" id="UP000821845">
    <property type="component" value="Chromosome 1"/>
</dbReference>
<protein>
    <submittedName>
        <fullName evidence="1">Uncharacterized protein</fullName>
    </submittedName>
</protein>
<reference evidence="1" key="1">
    <citation type="submission" date="2020-05" db="EMBL/GenBank/DDBJ databases">
        <title>Large-scale comparative analyses of tick genomes elucidate their genetic diversity and vector capacities.</title>
        <authorList>
            <person name="Jia N."/>
            <person name="Wang J."/>
            <person name="Shi W."/>
            <person name="Du L."/>
            <person name="Sun Y."/>
            <person name="Zhan W."/>
            <person name="Jiang J."/>
            <person name="Wang Q."/>
            <person name="Zhang B."/>
            <person name="Ji P."/>
            <person name="Sakyi L.B."/>
            <person name="Cui X."/>
            <person name="Yuan T."/>
            <person name="Jiang B."/>
            <person name="Yang W."/>
            <person name="Lam T.T.-Y."/>
            <person name="Chang Q."/>
            <person name="Ding S."/>
            <person name="Wang X."/>
            <person name="Zhu J."/>
            <person name="Ruan X."/>
            <person name="Zhao L."/>
            <person name="Wei J."/>
            <person name="Que T."/>
            <person name="Du C."/>
            <person name="Cheng J."/>
            <person name="Dai P."/>
            <person name="Han X."/>
            <person name="Huang E."/>
            <person name="Gao Y."/>
            <person name="Liu J."/>
            <person name="Shao H."/>
            <person name="Ye R."/>
            <person name="Li L."/>
            <person name="Wei W."/>
            <person name="Wang X."/>
            <person name="Wang C."/>
            <person name="Yang T."/>
            <person name="Huo Q."/>
            <person name="Li W."/>
            <person name="Guo W."/>
            <person name="Chen H."/>
            <person name="Zhou L."/>
            <person name="Ni X."/>
            <person name="Tian J."/>
            <person name="Zhou Y."/>
            <person name="Sheng Y."/>
            <person name="Liu T."/>
            <person name="Pan Y."/>
            <person name="Xia L."/>
            <person name="Li J."/>
            <person name="Zhao F."/>
            <person name="Cao W."/>
        </authorList>
    </citation>
    <scope>NUCLEOTIDE SEQUENCE</scope>
    <source>
        <strain evidence="1">Hyas-2018</strain>
    </source>
</reference>
<name>A0ACB7THZ3_HYAAI</name>
<proteinExistence type="predicted"/>